<protein>
    <submittedName>
        <fullName evidence="6">TetR family transcriptional regulator</fullName>
    </submittedName>
</protein>
<reference evidence="6 7" key="1">
    <citation type="submission" date="2016-12" db="EMBL/GenBank/DDBJ databases">
        <title>The new phylogeny of genus Mycobacterium.</title>
        <authorList>
            <person name="Tortoli E."/>
            <person name="Trovato A."/>
            <person name="Cirillo D.M."/>
        </authorList>
    </citation>
    <scope>NUCLEOTIDE SEQUENCE [LARGE SCALE GENOMIC DNA]</scope>
    <source>
        <strain evidence="6 7">DSM 45069</strain>
    </source>
</reference>
<dbReference type="PANTHER" id="PTHR47506">
    <property type="entry name" value="TRANSCRIPTIONAL REGULATORY PROTEIN"/>
    <property type="match status" value="1"/>
</dbReference>
<dbReference type="GO" id="GO:0003677">
    <property type="term" value="F:DNA binding"/>
    <property type="evidence" value="ECO:0007669"/>
    <property type="project" value="UniProtKB-UniRule"/>
</dbReference>
<dbReference type="PROSITE" id="PS50977">
    <property type="entry name" value="HTH_TETR_2"/>
    <property type="match status" value="1"/>
</dbReference>
<dbReference type="Gene3D" id="1.10.357.10">
    <property type="entry name" value="Tetracycline Repressor, domain 2"/>
    <property type="match status" value="1"/>
</dbReference>
<evidence type="ECO:0000256" key="4">
    <source>
        <dbReference type="PROSITE-ProRule" id="PRU00335"/>
    </source>
</evidence>
<evidence type="ECO:0000256" key="3">
    <source>
        <dbReference type="ARBA" id="ARBA00023163"/>
    </source>
</evidence>
<dbReference type="SUPFAM" id="SSF46689">
    <property type="entry name" value="Homeodomain-like"/>
    <property type="match status" value="1"/>
</dbReference>
<dbReference type="InterPro" id="IPR009057">
    <property type="entry name" value="Homeodomain-like_sf"/>
</dbReference>
<keyword evidence="7" id="KW-1185">Reference proteome</keyword>
<comment type="caution">
    <text evidence="6">The sequence shown here is derived from an EMBL/GenBank/DDBJ whole genome shotgun (WGS) entry which is preliminary data.</text>
</comment>
<evidence type="ECO:0000259" key="5">
    <source>
        <dbReference type="PROSITE" id="PS50977"/>
    </source>
</evidence>
<sequence>MSSLTSDRVTAAVERALDDRQREATEEVERILAAAVRVMERVAPEAPRVSDIVAEAGSSNKAFYRYFAGKDDLILAVMERGVAIVVSYLEHQMAKESRPRDKVMRWIEGTLAQVADPHLISLTRAAAGQMSAGTSWRAADREMMLPLRELLVEPVAALGSADVERDVEAVFSCTAATMRRYVGSVEQPGADDIAHVVQFCLRGLGVS</sequence>
<organism evidence="6 7">
    <name type="scientific">Mycobacterium arosiense ATCC BAA-1401 = DSM 45069</name>
    <dbReference type="NCBI Taxonomy" id="1265311"/>
    <lineage>
        <taxon>Bacteria</taxon>
        <taxon>Bacillati</taxon>
        <taxon>Actinomycetota</taxon>
        <taxon>Actinomycetes</taxon>
        <taxon>Mycobacteriales</taxon>
        <taxon>Mycobacteriaceae</taxon>
        <taxon>Mycobacterium</taxon>
        <taxon>Mycobacterium avium complex (MAC)</taxon>
    </lineage>
</organism>
<keyword evidence="2 4" id="KW-0238">DNA-binding</keyword>
<evidence type="ECO:0000256" key="2">
    <source>
        <dbReference type="ARBA" id="ARBA00023125"/>
    </source>
</evidence>
<feature type="DNA-binding region" description="H-T-H motif" evidence="4">
    <location>
        <begin position="48"/>
        <end position="67"/>
    </location>
</feature>
<feature type="domain" description="HTH tetR-type" evidence="5">
    <location>
        <begin position="25"/>
        <end position="85"/>
    </location>
</feature>
<dbReference type="OrthoDB" id="3469831at2"/>
<dbReference type="InterPro" id="IPR001647">
    <property type="entry name" value="HTH_TetR"/>
</dbReference>
<keyword evidence="1" id="KW-0805">Transcription regulation</keyword>
<gene>
    <name evidence="6" type="ORF">BST14_02900</name>
</gene>
<dbReference type="AlphaFoldDB" id="A0A1W9ZQZ7"/>
<evidence type="ECO:0000256" key="1">
    <source>
        <dbReference type="ARBA" id="ARBA00023015"/>
    </source>
</evidence>
<dbReference type="Proteomes" id="UP000192707">
    <property type="component" value="Unassembled WGS sequence"/>
</dbReference>
<dbReference type="RefSeq" id="WP_083063091.1">
    <property type="nucleotide sequence ID" value="NZ_MVHG01000004.1"/>
</dbReference>
<name>A0A1W9ZQZ7_MYCAI</name>
<dbReference type="PANTHER" id="PTHR47506:SF1">
    <property type="entry name" value="HTH-TYPE TRANSCRIPTIONAL REGULATOR YJDC"/>
    <property type="match status" value="1"/>
</dbReference>
<keyword evidence="3" id="KW-0804">Transcription</keyword>
<accession>A0A1W9ZQZ7</accession>
<proteinExistence type="predicted"/>
<evidence type="ECO:0000313" key="7">
    <source>
        <dbReference type="Proteomes" id="UP000192707"/>
    </source>
</evidence>
<evidence type="ECO:0000313" key="6">
    <source>
        <dbReference type="EMBL" id="ORA20093.1"/>
    </source>
</evidence>
<dbReference type="EMBL" id="MVHG01000004">
    <property type="protein sequence ID" value="ORA20093.1"/>
    <property type="molecule type" value="Genomic_DNA"/>
</dbReference>
<dbReference type="Pfam" id="PF00440">
    <property type="entry name" value="TetR_N"/>
    <property type="match status" value="1"/>
</dbReference>